<evidence type="ECO:0000313" key="1">
    <source>
        <dbReference type="EMBL" id="JAH49118.1"/>
    </source>
</evidence>
<name>A0A0E9T8N3_ANGAN</name>
<organism evidence="1">
    <name type="scientific">Anguilla anguilla</name>
    <name type="common">European freshwater eel</name>
    <name type="synonym">Muraena anguilla</name>
    <dbReference type="NCBI Taxonomy" id="7936"/>
    <lineage>
        <taxon>Eukaryota</taxon>
        <taxon>Metazoa</taxon>
        <taxon>Chordata</taxon>
        <taxon>Craniata</taxon>
        <taxon>Vertebrata</taxon>
        <taxon>Euteleostomi</taxon>
        <taxon>Actinopterygii</taxon>
        <taxon>Neopterygii</taxon>
        <taxon>Teleostei</taxon>
        <taxon>Anguilliformes</taxon>
        <taxon>Anguillidae</taxon>
        <taxon>Anguilla</taxon>
    </lineage>
</organism>
<dbReference type="AlphaFoldDB" id="A0A0E9T8N3"/>
<accession>A0A0E9T8N3</accession>
<dbReference type="EMBL" id="GBXM01059459">
    <property type="protein sequence ID" value="JAH49118.1"/>
    <property type="molecule type" value="Transcribed_RNA"/>
</dbReference>
<sequence>MFGSSLVKRQTSAVSVRMPCGKGMRMVCSFFGILHSVKSKEICWLSFSSRDSDVDVLLR</sequence>
<reference evidence="1" key="2">
    <citation type="journal article" date="2015" name="Fish Shellfish Immunol.">
        <title>Early steps in the European eel (Anguilla anguilla)-Vibrio vulnificus interaction in the gills: Role of the RtxA13 toxin.</title>
        <authorList>
            <person name="Callol A."/>
            <person name="Pajuelo D."/>
            <person name="Ebbesson L."/>
            <person name="Teles M."/>
            <person name="MacKenzie S."/>
            <person name="Amaro C."/>
        </authorList>
    </citation>
    <scope>NUCLEOTIDE SEQUENCE</scope>
</reference>
<proteinExistence type="predicted"/>
<reference evidence="1" key="1">
    <citation type="submission" date="2014-11" db="EMBL/GenBank/DDBJ databases">
        <authorList>
            <person name="Amaro Gonzalez C."/>
        </authorList>
    </citation>
    <scope>NUCLEOTIDE SEQUENCE</scope>
</reference>
<protein>
    <submittedName>
        <fullName evidence="1">Uncharacterized protein</fullName>
    </submittedName>
</protein>